<dbReference type="Proteomes" id="UP000018733">
    <property type="component" value="Unassembled WGS sequence"/>
</dbReference>
<dbReference type="EMBL" id="AYXT01000009">
    <property type="protein sequence ID" value="ETF03468.1"/>
    <property type="molecule type" value="Genomic_DNA"/>
</dbReference>
<evidence type="ECO:0000313" key="1">
    <source>
        <dbReference type="EMBL" id="ETF03468.1"/>
    </source>
</evidence>
<organism evidence="1 2">
    <name type="scientific">Advenella kashmirensis W13003</name>
    <dbReference type="NCBI Taxonomy" id="1424334"/>
    <lineage>
        <taxon>Bacteria</taxon>
        <taxon>Pseudomonadati</taxon>
        <taxon>Pseudomonadota</taxon>
        <taxon>Betaproteobacteria</taxon>
        <taxon>Burkholderiales</taxon>
        <taxon>Alcaligenaceae</taxon>
    </lineage>
</organism>
<protein>
    <submittedName>
        <fullName evidence="1">Uncharacterized protein</fullName>
    </submittedName>
</protein>
<keyword evidence="2" id="KW-1185">Reference proteome</keyword>
<dbReference type="InterPro" id="IPR025560">
    <property type="entry name" value="Imm22"/>
</dbReference>
<proteinExistence type="predicted"/>
<dbReference type="Pfam" id="PF14112">
    <property type="entry name" value="DUF4284"/>
    <property type="match status" value="1"/>
</dbReference>
<dbReference type="HOGENOM" id="CLU_1801943_0_0_4"/>
<dbReference type="RefSeq" id="WP_024004584.1">
    <property type="nucleotide sequence ID" value="NZ_KI650979.1"/>
</dbReference>
<sequence>MLEFIDRYADERFKNNTRLKVVSIWIGSVSDKKSLKKYISAEAPENGQFVRDMGAEWFDHDFIAGGYQKRDGPVEQVVNELVQALGCPQQIRQVLLMNCTKRGVQQANATVCLMQHVYKGDEHRDFNGLAFVGNYEYEHILDA</sequence>
<comment type="caution">
    <text evidence="1">The sequence shown here is derived from an EMBL/GenBank/DDBJ whole genome shotgun (WGS) entry which is preliminary data.</text>
</comment>
<dbReference type="STRING" id="1424334.W822_08040"/>
<reference evidence="1 2" key="1">
    <citation type="journal article" date="2014" name="Genome Announc.">
        <title>Draft Genome Sequence of Advenella kashmirensis Strain W13003, a Polycyclic Aromatic Hydrocarbon-Degrading Bacterium.</title>
        <authorList>
            <person name="Wang X."/>
            <person name="Jin D."/>
            <person name="Zhou L."/>
            <person name="Wu L."/>
            <person name="An W."/>
            <person name="Zhao L."/>
        </authorList>
    </citation>
    <scope>NUCLEOTIDE SEQUENCE [LARGE SCALE GENOMIC DNA]</scope>
    <source>
        <strain evidence="1 2">W13003</strain>
    </source>
</reference>
<dbReference type="PATRIC" id="fig|1424334.3.peg.1609"/>
<accession>V8QVT1</accession>
<gene>
    <name evidence="1" type="ORF">W822_08040</name>
</gene>
<dbReference type="AlphaFoldDB" id="V8QVT1"/>
<evidence type="ECO:0000313" key="2">
    <source>
        <dbReference type="Proteomes" id="UP000018733"/>
    </source>
</evidence>
<name>V8QVT1_9BURK</name>